<organism evidence="1 2">
    <name type="scientific">Pristionchus mayeri</name>
    <dbReference type="NCBI Taxonomy" id="1317129"/>
    <lineage>
        <taxon>Eukaryota</taxon>
        <taxon>Metazoa</taxon>
        <taxon>Ecdysozoa</taxon>
        <taxon>Nematoda</taxon>
        <taxon>Chromadorea</taxon>
        <taxon>Rhabditida</taxon>
        <taxon>Rhabditina</taxon>
        <taxon>Diplogasteromorpha</taxon>
        <taxon>Diplogasteroidea</taxon>
        <taxon>Neodiplogasteridae</taxon>
        <taxon>Pristionchus</taxon>
    </lineage>
</organism>
<feature type="non-terminal residue" evidence="1">
    <location>
        <position position="1"/>
    </location>
</feature>
<accession>A0AAN5DEB2</accession>
<proteinExistence type="predicted"/>
<name>A0AAN5DEB2_9BILA</name>
<evidence type="ECO:0008006" key="3">
    <source>
        <dbReference type="Google" id="ProtNLM"/>
    </source>
</evidence>
<sequence length="376" mass="43954">SISSTGVISSRRVMIEPSPSDYVEETPQRTSSSHLVTISGSGDDLAPFQTIPKEIVWDLIEFVPEIVFNLRLVSRRFHSIVNEYALRQETIALVDELDFYGTLDRRTVSSEDDMDVLLDIPMNKSNLFELRVKLRNFSPNVMSQIMRHPKDLDSEEIYTYRMKCNIKSLNQDVMEKLKECIGKRVGRVTFSQCTGETLLATISRIIEGMRFSRMKLESNSLSTSDAKHFLDTIEQYHIEQVTVQIRETANPAKFFRDLSKYVRSMYINMKYNHYANDNEQIVHDNDWPVLIQEMFSRKLDKLYIKRDNRPPYLSDANALILKQNLVNSDKNIWFAISFRYGKKEANEVNDYTVKVDIFGHEKQLRIIHYSRTNEQF</sequence>
<dbReference type="AlphaFoldDB" id="A0AAN5DEB2"/>
<protein>
    <recommendedName>
        <fullName evidence="3">F-box domain-containing protein</fullName>
    </recommendedName>
</protein>
<keyword evidence="2" id="KW-1185">Reference proteome</keyword>
<reference evidence="2" key="1">
    <citation type="submission" date="2022-10" db="EMBL/GenBank/DDBJ databases">
        <title>Genome assembly of Pristionchus species.</title>
        <authorList>
            <person name="Yoshida K."/>
            <person name="Sommer R.J."/>
        </authorList>
    </citation>
    <scope>NUCLEOTIDE SEQUENCE [LARGE SCALE GENOMIC DNA]</scope>
    <source>
        <strain evidence="2">RS5460</strain>
    </source>
</reference>
<dbReference type="EMBL" id="BTRK01000006">
    <property type="protein sequence ID" value="GMR61953.1"/>
    <property type="molecule type" value="Genomic_DNA"/>
</dbReference>
<dbReference type="Proteomes" id="UP001328107">
    <property type="component" value="Unassembled WGS sequence"/>
</dbReference>
<evidence type="ECO:0000313" key="2">
    <source>
        <dbReference type="Proteomes" id="UP001328107"/>
    </source>
</evidence>
<evidence type="ECO:0000313" key="1">
    <source>
        <dbReference type="EMBL" id="GMR61953.1"/>
    </source>
</evidence>
<comment type="caution">
    <text evidence="1">The sequence shown here is derived from an EMBL/GenBank/DDBJ whole genome shotgun (WGS) entry which is preliminary data.</text>
</comment>
<gene>
    <name evidence="1" type="ORF">PMAYCL1PPCAC_32148</name>
</gene>